<proteinExistence type="predicted"/>
<name>A0A9P0JHM1_ACAOB</name>
<organism evidence="2 3">
    <name type="scientific">Acanthoscelides obtectus</name>
    <name type="common">Bean weevil</name>
    <name type="synonym">Bruchus obtectus</name>
    <dbReference type="NCBI Taxonomy" id="200917"/>
    <lineage>
        <taxon>Eukaryota</taxon>
        <taxon>Metazoa</taxon>
        <taxon>Ecdysozoa</taxon>
        <taxon>Arthropoda</taxon>
        <taxon>Hexapoda</taxon>
        <taxon>Insecta</taxon>
        <taxon>Pterygota</taxon>
        <taxon>Neoptera</taxon>
        <taxon>Endopterygota</taxon>
        <taxon>Coleoptera</taxon>
        <taxon>Polyphaga</taxon>
        <taxon>Cucujiformia</taxon>
        <taxon>Chrysomeloidea</taxon>
        <taxon>Chrysomelidae</taxon>
        <taxon>Bruchinae</taxon>
        <taxon>Bruchini</taxon>
        <taxon>Acanthoscelides</taxon>
    </lineage>
</organism>
<comment type="caution">
    <text evidence="2">The sequence shown here is derived from an EMBL/GenBank/DDBJ whole genome shotgun (WGS) entry which is preliminary data.</text>
</comment>
<dbReference type="AlphaFoldDB" id="A0A9P0JHM1"/>
<gene>
    <name evidence="2" type="ORF">ACAOBT_LOCUS99</name>
</gene>
<dbReference type="Proteomes" id="UP001152888">
    <property type="component" value="Unassembled WGS sequence"/>
</dbReference>
<reference evidence="2" key="1">
    <citation type="submission" date="2022-03" db="EMBL/GenBank/DDBJ databases">
        <authorList>
            <person name="Sayadi A."/>
        </authorList>
    </citation>
    <scope>NUCLEOTIDE SEQUENCE</scope>
</reference>
<feature type="region of interest" description="Disordered" evidence="1">
    <location>
        <begin position="289"/>
        <end position="308"/>
    </location>
</feature>
<protein>
    <submittedName>
        <fullName evidence="2">Uncharacterized protein</fullName>
    </submittedName>
</protein>
<evidence type="ECO:0000313" key="2">
    <source>
        <dbReference type="EMBL" id="CAH1953539.1"/>
    </source>
</evidence>
<feature type="compositionally biased region" description="Basic and acidic residues" evidence="1">
    <location>
        <begin position="294"/>
        <end position="303"/>
    </location>
</feature>
<sequence length="580" mass="66159">MNFSMTPENIGDVYVKLDVIIAGQPKSKFPVMFNLTQFGYQNLRHLVRPSSPIRDSVCMVSCYNPFIVSRKPSLTYPIPYKNSFVNRARNAHTYATHPEKVRQLIKSKDAHVLCSYFTSKRYVDRVEQLIEQQKILLDDSQKGAKVTYEHVIDCAQPERSKIKREMESKSDEGEQEIDDEMSPAMFTNSAGRKKPVKTTVLSLMLKKKQEDTKKSPILNQAGAIEGPVLRHRTTILPLILKNTKRIKQREKKFAETDSIEMKSVRSTEEENVKESRRFQKVAEAYPTHSVKQARPLERPEKPSSRGAVLSRSMTTLSVPMSRLKSTKTKNTMNRVTKNIPSSIDLYQSVRPKPLHTQAEDGASQKSLWSILSWPPFGSKQANKPTPLLSVNRVLNKTDAAVEEDEQSQKKISLKNAKQKGTASNVMANGTVLSKKSKRKSRVKVKKLRPPEGVATTPPRCYLFESEIDNINKLYDKVRSASASRPPQPVEERKYSTKSQLSINQLISKDHHSPTYKLVTDLEKRRVKYILNRFKFDPKKLKQTPIKYTINNPYGGIEKVLPEPDSYSLFVGKARYKLAYV</sequence>
<feature type="region of interest" description="Disordered" evidence="1">
    <location>
        <begin position="403"/>
        <end position="422"/>
    </location>
</feature>
<dbReference type="OrthoDB" id="6764198at2759"/>
<dbReference type="EMBL" id="CAKOFQ010006651">
    <property type="protein sequence ID" value="CAH1953539.1"/>
    <property type="molecule type" value="Genomic_DNA"/>
</dbReference>
<keyword evidence="3" id="KW-1185">Reference proteome</keyword>
<accession>A0A9P0JHM1</accession>
<evidence type="ECO:0000256" key="1">
    <source>
        <dbReference type="SAM" id="MobiDB-lite"/>
    </source>
</evidence>
<evidence type="ECO:0000313" key="3">
    <source>
        <dbReference type="Proteomes" id="UP001152888"/>
    </source>
</evidence>